<dbReference type="PROSITE" id="PS50011">
    <property type="entry name" value="PROTEIN_KINASE_DOM"/>
    <property type="match status" value="1"/>
</dbReference>
<dbReference type="Gene3D" id="1.10.510.10">
    <property type="entry name" value="Transferase(Phosphotransferase) domain 1"/>
    <property type="match status" value="1"/>
</dbReference>
<organism evidence="2 3">
    <name type="scientific">Jimgerdemannia flammicorona</name>
    <dbReference type="NCBI Taxonomy" id="994334"/>
    <lineage>
        <taxon>Eukaryota</taxon>
        <taxon>Fungi</taxon>
        <taxon>Fungi incertae sedis</taxon>
        <taxon>Mucoromycota</taxon>
        <taxon>Mucoromycotina</taxon>
        <taxon>Endogonomycetes</taxon>
        <taxon>Endogonales</taxon>
        <taxon>Endogonaceae</taxon>
        <taxon>Jimgerdemannia</taxon>
    </lineage>
</organism>
<dbReference type="Proteomes" id="UP000268093">
    <property type="component" value="Unassembled WGS sequence"/>
</dbReference>
<gene>
    <name evidence="2" type="ORF">BC936DRAFT_146264</name>
</gene>
<dbReference type="GO" id="GO:0004674">
    <property type="term" value="F:protein serine/threonine kinase activity"/>
    <property type="evidence" value="ECO:0007669"/>
    <property type="project" value="TreeGrafter"/>
</dbReference>
<dbReference type="InterPro" id="IPR000719">
    <property type="entry name" value="Prot_kinase_dom"/>
</dbReference>
<sequence>MIEEPLYSLVMQYVGGGTLERLLLKNPPQSWKRVLEIAVGITQCLLSFHDTGLVHRDLHPGNVVFNKSGPDATPLLIDVGASNLTEQFTDFKRTIGRLAYCPPEIFCSGIVTMSIASVSSSGSSLPDTRPGKIPPNLSSAYVGFPSRGRPRATRRSFWTVGRSTRSTGRRLLTCCNGSETAKRRWCVAPGSTIFRKRWCISSQGKPSTWE</sequence>
<protein>
    <submittedName>
        <fullName evidence="2">Kinase-like domain-containing protein</fullName>
    </submittedName>
</protein>
<dbReference type="PANTHER" id="PTHR44329:SF214">
    <property type="entry name" value="PROTEIN KINASE DOMAIN-CONTAINING PROTEIN"/>
    <property type="match status" value="1"/>
</dbReference>
<dbReference type="PANTHER" id="PTHR44329">
    <property type="entry name" value="SERINE/THREONINE-PROTEIN KINASE TNNI3K-RELATED"/>
    <property type="match status" value="1"/>
</dbReference>
<dbReference type="OrthoDB" id="2425228at2759"/>
<evidence type="ECO:0000313" key="2">
    <source>
        <dbReference type="EMBL" id="RUP46993.1"/>
    </source>
</evidence>
<keyword evidence="2" id="KW-0808">Transferase</keyword>
<dbReference type="SUPFAM" id="SSF56112">
    <property type="entry name" value="Protein kinase-like (PK-like)"/>
    <property type="match status" value="1"/>
</dbReference>
<dbReference type="Pfam" id="PF00069">
    <property type="entry name" value="Pkinase"/>
    <property type="match status" value="1"/>
</dbReference>
<evidence type="ECO:0000313" key="3">
    <source>
        <dbReference type="Proteomes" id="UP000268093"/>
    </source>
</evidence>
<dbReference type="InterPro" id="IPR051681">
    <property type="entry name" value="Ser/Thr_Kinases-Pseudokinases"/>
</dbReference>
<keyword evidence="2" id="KW-0418">Kinase</keyword>
<feature type="domain" description="Protein kinase" evidence="1">
    <location>
        <begin position="1"/>
        <end position="210"/>
    </location>
</feature>
<evidence type="ECO:0000259" key="1">
    <source>
        <dbReference type="PROSITE" id="PS50011"/>
    </source>
</evidence>
<dbReference type="AlphaFoldDB" id="A0A433D838"/>
<accession>A0A433D838</accession>
<name>A0A433D838_9FUNG</name>
<dbReference type="InterPro" id="IPR011009">
    <property type="entry name" value="Kinase-like_dom_sf"/>
</dbReference>
<reference evidence="2 3" key="1">
    <citation type="journal article" date="2018" name="New Phytol.">
        <title>Phylogenomics of Endogonaceae and evolution of mycorrhizas within Mucoromycota.</title>
        <authorList>
            <person name="Chang Y."/>
            <person name="Desiro A."/>
            <person name="Na H."/>
            <person name="Sandor L."/>
            <person name="Lipzen A."/>
            <person name="Clum A."/>
            <person name="Barry K."/>
            <person name="Grigoriev I.V."/>
            <person name="Martin F.M."/>
            <person name="Stajich J.E."/>
            <person name="Smith M.E."/>
            <person name="Bonito G."/>
            <person name="Spatafora J.W."/>
        </authorList>
    </citation>
    <scope>NUCLEOTIDE SEQUENCE [LARGE SCALE GENOMIC DNA]</scope>
    <source>
        <strain evidence="2 3">GMNB39</strain>
    </source>
</reference>
<keyword evidence="3" id="KW-1185">Reference proteome</keyword>
<comment type="caution">
    <text evidence="2">The sequence shown here is derived from an EMBL/GenBank/DDBJ whole genome shotgun (WGS) entry which is preliminary data.</text>
</comment>
<proteinExistence type="predicted"/>
<dbReference type="EMBL" id="RBNI01005098">
    <property type="protein sequence ID" value="RUP46993.1"/>
    <property type="molecule type" value="Genomic_DNA"/>
</dbReference>
<dbReference type="GO" id="GO:0005524">
    <property type="term" value="F:ATP binding"/>
    <property type="evidence" value="ECO:0007669"/>
    <property type="project" value="InterPro"/>
</dbReference>